<dbReference type="Proteomes" id="UP000435985">
    <property type="component" value="Unassembled WGS sequence"/>
</dbReference>
<evidence type="ECO:0000313" key="6">
    <source>
        <dbReference type="Proteomes" id="UP000473905"/>
    </source>
</evidence>
<dbReference type="EMBL" id="VWFO01000025">
    <property type="protein sequence ID" value="KAA4662651.1"/>
    <property type="molecule type" value="Genomic_DNA"/>
</dbReference>
<dbReference type="RefSeq" id="WP_022199847.1">
    <property type="nucleotide sequence ID" value="NZ_CP081917.1"/>
</dbReference>
<organism evidence="3 5">
    <name type="scientific">Bacteroides ovatus</name>
    <dbReference type="NCBI Taxonomy" id="28116"/>
    <lineage>
        <taxon>Bacteria</taxon>
        <taxon>Pseudomonadati</taxon>
        <taxon>Bacteroidota</taxon>
        <taxon>Bacteroidia</taxon>
        <taxon>Bacteroidales</taxon>
        <taxon>Bacteroidaceae</taxon>
        <taxon>Bacteroides</taxon>
    </lineage>
</organism>
<gene>
    <name evidence="3" type="ORF">F3B98_17800</name>
    <name evidence="2" type="ORF">F3D66_19415</name>
    <name evidence="1" type="ORF">F3F25_14935</name>
</gene>
<evidence type="ECO:0000313" key="2">
    <source>
        <dbReference type="EMBL" id="KAA4093511.1"/>
    </source>
</evidence>
<evidence type="ECO:0000313" key="5">
    <source>
        <dbReference type="Proteomes" id="UP000435985"/>
    </source>
</evidence>
<comment type="caution">
    <text evidence="3">The sequence shown here is derived from an EMBL/GenBank/DDBJ whole genome shotgun (WGS) entry which is preliminary data.</text>
</comment>
<dbReference type="EMBL" id="VWKB01000028">
    <property type="protein sequence ID" value="KAA4093511.1"/>
    <property type="molecule type" value="Genomic_DNA"/>
</dbReference>
<dbReference type="EMBL" id="VWLB01000024">
    <property type="protein sequence ID" value="KAA3927553.1"/>
    <property type="molecule type" value="Genomic_DNA"/>
</dbReference>
<sequence>MNNILFMYISTTGIHAFLQSAGWGLARLNWGNLLPAEYKKDADAAVPLSDLKASYTRTKDNDNSRHPRQSFIYNTSLTNMLIYIRSRGVSTVSSLFVWIGYF</sequence>
<dbReference type="AlphaFoldDB" id="A0A5M5MYX6"/>
<protein>
    <submittedName>
        <fullName evidence="3">Uncharacterized protein</fullName>
    </submittedName>
</protein>
<dbReference type="Proteomes" id="UP000365824">
    <property type="component" value="Unassembled WGS sequence"/>
</dbReference>
<dbReference type="Proteomes" id="UP000473905">
    <property type="component" value="Unassembled WGS sequence"/>
</dbReference>
<keyword evidence="6" id="KW-1185">Reference proteome</keyword>
<accession>A0A5M5MYX6</accession>
<reference evidence="4 5" key="1">
    <citation type="journal article" date="2019" name="Nat. Med.">
        <title>A library of human gut bacterial isolates paired with longitudinal multiomics data enables mechanistic microbiome research.</title>
        <authorList>
            <person name="Poyet M."/>
            <person name="Groussin M."/>
            <person name="Gibbons S.M."/>
            <person name="Avila-Pacheco J."/>
            <person name="Jiang X."/>
            <person name="Kearney S.M."/>
            <person name="Perrotta A.R."/>
            <person name="Berdy B."/>
            <person name="Zhao S."/>
            <person name="Lieberman T.D."/>
            <person name="Swanson P.K."/>
            <person name="Smith M."/>
            <person name="Roesemann S."/>
            <person name="Alexander J.E."/>
            <person name="Rich S.A."/>
            <person name="Livny J."/>
            <person name="Vlamakis H."/>
            <person name="Clish C."/>
            <person name="Bullock K."/>
            <person name="Deik A."/>
            <person name="Scott J."/>
            <person name="Pierce K.A."/>
            <person name="Xavier R.J."/>
            <person name="Alm E.J."/>
        </authorList>
    </citation>
    <scope>NUCLEOTIDE SEQUENCE [LARGE SCALE GENOMIC DNA]</scope>
    <source>
        <strain evidence="2 6">BIOML-A134</strain>
        <strain evidence="3 5">BIOML-A14</strain>
        <strain evidence="1 4">BIOML-A160</strain>
    </source>
</reference>
<proteinExistence type="predicted"/>
<evidence type="ECO:0000313" key="3">
    <source>
        <dbReference type="EMBL" id="KAA4662651.1"/>
    </source>
</evidence>
<evidence type="ECO:0000313" key="1">
    <source>
        <dbReference type="EMBL" id="KAA3927553.1"/>
    </source>
</evidence>
<evidence type="ECO:0000313" key="4">
    <source>
        <dbReference type="Proteomes" id="UP000365824"/>
    </source>
</evidence>
<name>A0A5M5MYX6_BACOV</name>